<name>A0AAI9XIG7_9PEZI</name>
<protein>
    <submittedName>
        <fullName evidence="1">Uncharacterized protein</fullName>
    </submittedName>
</protein>
<keyword evidence="2" id="KW-1185">Reference proteome</keyword>
<comment type="caution">
    <text evidence="1">The sequence shown here is derived from an EMBL/GenBank/DDBJ whole genome shotgun (WGS) entry which is preliminary data.</text>
</comment>
<organism evidence="1 2">
    <name type="scientific">Colletotrichum melonis</name>
    <dbReference type="NCBI Taxonomy" id="1209925"/>
    <lineage>
        <taxon>Eukaryota</taxon>
        <taxon>Fungi</taxon>
        <taxon>Dikarya</taxon>
        <taxon>Ascomycota</taxon>
        <taxon>Pezizomycotina</taxon>
        <taxon>Sordariomycetes</taxon>
        <taxon>Hypocreomycetidae</taxon>
        <taxon>Glomerellales</taxon>
        <taxon>Glomerellaceae</taxon>
        <taxon>Colletotrichum</taxon>
        <taxon>Colletotrichum acutatum species complex</taxon>
    </lineage>
</organism>
<dbReference type="AlphaFoldDB" id="A0AAI9XIG7"/>
<accession>A0AAI9XIG7</accession>
<reference evidence="1 2" key="1">
    <citation type="submission" date="2016-10" db="EMBL/GenBank/DDBJ databases">
        <title>The genome sequence of Colletotrichum fioriniae PJ7.</title>
        <authorList>
            <person name="Baroncelli R."/>
        </authorList>
    </citation>
    <scope>NUCLEOTIDE SEQUENCE [LARGE SCALE GENOMIC DNA]</scope>
    <source>
        <strain evidence="1">Col 31</strain>
    </source>
</reference>
<dbReference type="Proteomes" id="UP001239795">
    <property type="component" value="Unassembled WGS sequence"/>
</dbReference>
<evidence type="ECO:0000313" key="2">
    <source>
        <dbReference type="Proteomes" id="UP001239795"/>
    </source>
</evidence>
<gene>
    <name evidence="1" type="ORF">CMEL01_08717</name>
</gene>
<dbReference type="EMBL" id="MLGG01000068">
    <property type="protein sequence ID" value="KAK1449402.1"/>
    <property type="molecule type" value="Genomic_DNA"/>
</dbReference>
<proteinExistence type="predicted"/>
<sequence>MVIAHLQSHLLTAVVVRPSATIIGAMCSAVPDVLGNRLRDKVRVAASRRLSWNAGDVLLWCRQILPCSFCWVSLPMRCGACHCDQRLGLPGPCACVK</sequence>
<evidence type="ECO:0000313" key="1">
    <source>
        <dbReference type="EMBL" id="KAK1449402.1"/>
    </source>
</evidence>